<protein>
    <submittedName>
        <fullName evidence="2">Uncharacterized protein</fullName>
    </submittedName>
</protein>
<dbReference type="Proteomes" id="UP000249829">
    <property type="component" value="Unassembled WGS sequence"/>
</dbReference>
<evidence type="ECO:0000256" key="1">
    <source>
        <dbReference type="SAM" id="MobiDB-lite"/>
    </source>
</evidence>
<gene>
    <name evidence="2" type="ORF">BO99DRAFT_6214</name>
</gene>
<sequence length="170" mass="18730">MHSLSLSLIADFPHSRPSYLVRSVTTKLPGTDPVQLQTTNLADQQHPPSKKAVTTHPGASDHHIVQPSLPSALHGELISLQPNRATGIDRSSQRPTHVQYLTTGRPSCAASSPHSSSKGQTMWGVKQFFQNKYMQPHFQMGGNHPPPLLFRRQLLAIGHQGRNQAMPENK</sequence>
<dbReference type="EMBL" id="KZ825110">
    <property type="protein sequence ID" value="PYI22432.1"/>
    <property type="molecule type" value="Genomic_DNA"/>
</dbReference>
<organism evidence="2 3">
    <name type="scientific">Aspergillus violaceofuscus (strain CBS 115571)</name>
    <dbReference type="NCBI Taxonomy" id="1450538"/>
    <lineage>
        <taxon>Eukaryota</taxon>
        <taxon>Fungi</taxon>
        <taxon>Dikarya</taxon>
        <taxon>Ascomycota</taxon>
        <taxon>Pezizomycotina</taxon>
        <taxon>Eurotiomycetes</taxon>
        <taxon>Eurotiomycetidae</taxon>
        <taxon>Eurotiales</taxon>
        <taxon>Aspergillaceae</taxon>
        <taxon>Aspergillus</taxon>
    </lineage>
</organism>
<reference evidence="2 3" key="1">
    <citation type="submission" date="2018-02" db="EMBL/GenBank/DDBJ databases">
        <title>The genomes of Aspergillus section Nigri reveals drivers in fungal speciation.</title>
        <authorList>
            <consortium name="DOE Joint Genome Institute"/>
            <person name="Vesth T.C."/>
            <person name="Nybo J."/>
            <person name="Theobald S."/>
            <person name="Brandl J."/>
            <person name="Frisvad J.C."/>
            <person name="Nielsen K.F."/>
            <person name="Lyhne E.K."/>
            <person name="Kogle M.E."/>
            <person name="Kuo A."/>
            <person name="Riley R."/>
            <person name="Clum A."/>
            <person name="Nolan M."/>
            <person name="Lipzen A."/>
            <person name="Salamov A."/>
            <person name="Henrissat B."/>
            <person name="Wiebenga A."/>
            <person name="De vries R.P."/>
            <person name="Grigoriev I.V."/>
            <person name="Mortensen U.H."/>
            <person name="Andersen M.R."/>
            <person name="Baker S.E."/>
        </authorList>
    </citation>
    <scope>NUCLEOTIDE SEQUENCE [LARGE SCALE GENOMIC DNA]</scope>
    <source>
        <strain evidence="2 3">CBS 115571</strain>
    </source>
</reference>
<evidence type="ECO:0000313" key="3">
    <source>
        <dbReference type="Proteomes" id="UP000249829"/>
    </source>
</evidence>
<name>A0A2V5HIP3_ASPV1</name>
<proteinExistence type="predicted"/>
<evidence type="ECO:0000313" key="2">
    <source>
        <dbReference type="EMBL" id="PYI22432.1"/>
    </source>
</evidence>
<dbReference type="AlphaFoldDB" id="A0A2V5HIP3"/>
<accession>A0A2V5HIP3</accession>
<feature type="region of interest" description="Disordered" evidence="1">
    <location>
        <begin position="42"/>
        <end position="66"/>
    </location>
</feature>
<keyword evidence="3" id="KW-1185">Reference proteome</keyword>